<evidence type="ECO:0000313" key="1">
    <source>
        <dbReference type="EMBL" id="SHJ86131.1"/>
    </source>
</evidence>
<sequence length="104" mass="12402">MLVKKFYLEYCLEIFNKSLEIIATHEIINDKGKMITVNEHYGDLNNIAPKSIPEIIRQFENTFSTGKIFYKKCIPHLKQPSYHLREIIKLKDRLVRPSFTILYR</sequence>
<keyword evidence="2" id="KW-1185">Reference proteome</keyword>
<name>A0A1M6MRN3_9CLOT</name>
<organism evidence="1 2">
    <name type="scientific">Clostridium cavendishii DSM 21758</name>
    <dbReference type="NCBI Taxonomy" id="1121302"/>
    <lineage>
        <taxon>Bacteria</taxon>
        <taxon>Bacillati</taxon>
        <taxon>Bacillota</taxon>
        <taxon>Clostridia</taxon>
        <taxon>Eubacteriales</taxon>
        <taxon>Clostridiaceae</taxon>
        <taxon>Clostridium</taxon>
    </lineage>
</organism>
<accession>A0A1M6MRN3</accession>
<dbReference type="EMBL" id="FQZB01000011">
    <property type="protein sequence ID" value="SHJ86131.1"/>
    <property type="molecule type" value="Genomic_DNA"/>
</dbReference>
<proteinExistence type="predicted"/>
<evidence type="ECO:0000313" key="2">
    <source>
        <dbReference type="Proteomes" id="UP000184310"/>
    </source>
</evidence>
<dbReference type="AlphaFoldDB" id="A0A1M6MRN3"/>
<reference evidence="1 2" key="1">
    <citation type="submission" date="2016-11" db="EMBL/GenBank/DDBJ databases">
        <authorList>
            <person name="Jaros S."/>
            <person name="Januszkiewicz K."/>
            <person name="Wedrychowicz H."/>
        </authorList>
    </citation>
    <scope>NUCLEOTIDE SEQUENCE [LARGE SCALE GENOMIC DNA]</scope>
    <source>
        <strain evidence="1 2">DSM 21758</strain>
    </source>
</reference>
<gene>
    <name evidence="1" type="ORF">SAMN02745163_02738</name>
</gene>
<dbReference type="Proteomes" id="UP000184310">
    <property type="component" value="Unassembled WGS sequence"/>
</dbReference>
<protein>
    <submittedName>
        <fullName evidence="1">Uncharacterized protein</fullName>
    </submittedName>
</protein>
<dbReference type="RefSeq" id="WP_072988663.1">
    <property type="nucleotide sequence ID" value="NZ_FQZB01000011.1"/>
</dbReference>